<keyword evidence="9" id="KW-1185">Reference proteome</keyword>
<protein>
    <submittedName>
        <fullName evidence="10 11">Ethylene-responsive transcription factor ERF110-like</fullName>
    </submittedName>
</protein>
<evidence type="ECO:0000256" key="6">
    <source>
        <dbReference type="ARBA" id="ARBA00024343"/>
    </source>
</evidence>
<feature type="compositionally biased region" description="Low complexity" evidence="7">
    <location>
        <begin position="230"/>
        <end position="242"/>
    </location>
</feature>
<dbReference type="SMART" id="SM00380">
    <property type="entry name" value="AP2"/>
    <property type="match status" value="1"/>
</dbReference>
<dbReference type="InterPro" id="IPR001471">
    <property type="entry name" value="AP2/ERF_dom"/>
</dbReference>
<dbReference type="KEGG" id="rsz:108831540"/>
<feature type="domain" description="AP2/ERF" evidence="8">
    <location>
        <begin position="112"/>
        <end position="169"/>
    </location>
</feature>
<comment type="similarity">
    <text evidence="6">Belongs to the AP2/ERF transcription factor family. ERF subfamily.</text>
</comment>
<evidence type="ECO:0000256" key="3">
    <source>
        <dbReference type="ARBA" id="ARBA00023125"/>
    </source>
</evidence>
<keyword evidence="5" id="KW-0539">Nucleus</keyword>
<comment type="subcellular location">
    <subcellularLocation>
        <location evidence="1">Nucleus</location>
    </subcellularLocation>
</comment>
<dbReference type="GO" id="GO:0003700">
    <property type="term" value="F:DNA-binding transcription factor activity"/>
    <property type="evidence" value="ECO:0007669"/>
    <property type="project" value="InterPro"/>
</dbReference>
<dbReference type="GO" id="GO:0003677">
    <property type="term" value="F:DNA binding"/>
    <property type="evidence" value="ECO:0007669"/>
    <property type="project" value="UniProtKB-KW"/>
</dbReference>
<dbReference type="PANTHER" id="PTHR31190:SF421">
    <property type="entry name" value="ETHYLENE-RESPONSIVE TRANSCRIPTION FACTOR ERF110"/>
    <property type="match status" value="1"/>
</dbReference>
<feature type="region of interest" description="Disordered" evidence="7">
    <location>
        <begin position="217"/>
        <end position="249"/>
    </location>
</feature>
<dbReference type="PANTHER" id="PTHR31190">
    <property type="entry name" value="DNA-BINDING DOMAIN"/>
    <property type="match status" value="1"/>
</dbReference>
<name>A0A6J0LMI8_RAPSA</name>
<dbReference type="CDD" id="cd00018">
    <property type="entry name" value="AP2"/>
    <property type="match status" value="1"/>
</dbReference>
<dbReference type="Gene3D" id="3.30.730.10">
    <property type="entry name" value="AP2/ERF domain"/>
    <property type="match status" value="1"/>
</dbReference>
<gene>
    <name evidence="10 11" type="primary">LOC108831540</name>
</gene>
<feature type="compositionally biased region" description="Basic and acidic residues" evidence="7">
    <location>
        <begin position="217"/>
        <end position="226"/>
    </location>
</feature>
<dbReference type="RefSeq" id="XP_056857505.1">
    <property type="nucleotide sequence ID" value="XM_057001525.1"/>
</dbReference>
<dbReference type="InterPro" id="IPR036955">
    <property type="entry name" value="AP2/ERF_dom_sf"/>
</dbReference>
<dbReference type="FunFam" id="3.30.730.10:FF:000001">
    <property type="entry name" value="Ethylene-responsive transcription factor 2"/>
    <property type="match status" value="1"/>
</dbReference>
<dbReference type="SUPFAM" id="SSF54171">
    <property type="entry name" value="DNA-binding domain"/>
    <property type="match status" value="1"/>
</dbReference>
<dbReference type="GO" id="GO:0005634">
    <property type="term" value="C:nucleus"/>
    <property type="evidence" value="ECO:0007669"/>
    <property type="project" value="UniProtKB-SubCell"/>
</dbReference>
<evidence type="ECO:0000259" key="8">
    <source>
        <dbReference type="PROSITE" id="PS51032"/>
    </source>
</evidence>
<dbReference type="RefSeq" id="XP_018460571.1">
    <property type="nucleotide sequence ID" value="XM_018605069.2"/>
</dbReference>
<dbReference type="GeneID" id="108831540"/>
<dbReference type="PROSITE" id="PS51032">
    <property type="entry name" value="AP2_ERF"/>
    <property type="match status" value="1"/>
</dbReference>
<keyword evidence="4" id="KW-0804">Transcription</keyword>
<evidence type="ECO:0000256" key="1">
    <source>
        <dbReference type="ARBA" id="ARBA00004123"/>
    </source>
</evidence>
<dbReference type="Proteomes" id="UP000504610">
    <property type="component" value="Unplaced"/>
</dbReference>
<evidence type="ECO:0000313" key="9">
    <source>
        <dbReference type="Proteomes" id="UP000504610"/>
    </source>
</evidence>
<sequence>MSNQGGQDESRADNPEGRKPAVDDVYSFEDDPVVGRFNSFGTEMSAMVSALTQVVSARSLTSSTVDTHSSSSSAGLKRERLGNNRVDSSLGPIGECTNNGLSKEEAKEKNRRYRGVRQRPWGKWAAEIRDPHKAARVWLGTFDTAEAAARAYDEAALRFRGNKAKLNFTEDVKILPPRPHLIPQADEGNVDLKNFLSYPQLLQSSGERAFACQGQEVRNDRLEHSPMEQPLLPLDSAPSSSDFRGPSSA</sequence>
<dbReference type="Pfam" id="PF00847">
    <property type="entry name" value="AP2"/>
    <property type="match status" value="1"/>
</dbReference>
<feature type="compositionally biased region" description="Basic and acidic residues" evidence="7">
    <location>
        <begin position="8"/>
        <end position="22"/>
    </location>
</feature>
<dbReference type="OrthoDB" id="1925932at2759"/>
<evidence type="ECO:0000256" key="2">
    <source>
        <dbReference type="ARBA" id="ARBA00023015"/>
    </source>
</evidence>
<evidence type="ECO:0000313" key="11">
    <source>
        <dbReference type="RefSeq" id="XP_056857505.1"/>
    </source>
</evidence>
<accession>A0A6J0LMI8</accession>
<dbReference type="InterPro" id="IPR016177">
    <property type="entry name" value="DNA-bd_dom_sf"/>
</dbReference>
<dbReference type="PRINTS" id="PR00367">
    <property type="entry name" value="ETHRSPELEMNT"/>
</dbReference>
<feature type="compositionally biased region" description="Low complexity" evidence="7">
    <location>
        <begin position="59"/>
        <end position="73"/>
    </location>
</feature>
<organism evidence="9 10">
    <name type="scientific">Raphanus sativus</name>
    <name type="common">Radish</name>
    <name type="synonym">Raphanus raphanistrum var. sativus</name>
    <dbReference type="NCBI Taxonomy" id="3726"/>
    <lineage>
        <taxon>Eukaryota</taxon>
        <taxon>Viridiplantae</taxon>
        <taxon>Streptophyta</taxon>
        <taxon>Embryophyta</taxon>
        <taxon>Tracheophyta</taxon>
        <taxon>Spermatophyta</taxon>
        <taxon>Magnoliopsida</taxon>
        <taxon>eudicotyledons</taxon>
        <taxon>Gunneridae</taxon>
        <taxon>Pentapetalae</taxon>
        <taxon>rosids</taxon>
        <taxon>malvids</taxon>
        <taxon>Brassicales</taxon>
        <taxon>Brassicaceae</taxon>
        <taxon>Brassiceae</taxon>
        <taxon>Raphanus</taxon>
    </lineage>
</organism>
<feature type="region of interest" description="Disordered" evidence="7">
    <location>
        <begin position="1"/>
        <end position="27"/>
    </location>
</feature>
<dbReference type="InterPro" id="IPR044808">
    <property type="entry name" value="ERF_plant"/>
</dbReference>
<proteinExistence type="inferred from homology"/>
<evidence type="ECO:0000256" key="7">
    <source>
        <dbReference type="SAM" id="MobiDB-lite"/>
    </source>
</evidence>
<keyword evidence="3" id="KW-0238">DNA-binding</keyword>
<keyword evidence="2" id="KW-0805">Transcription regulation</keyword>
<evidence type="ECO:0000256" key="5">
    <source>
        <dbReference type="ARBA" id="ARBA00023242"/>
    </source>
</evidence>
<dbReference type="GO" id="GO:0009873">
    <property type="term" value="P:ethylene-activated signaling pathway"/>
    <property type="evidence" value="ECO:0007669"/>
    <property type="project" value="InterPro"/>
</dbReference>
<reference evidence="10 11" key="1">
    <citation type="submission" date="2025-04" db="UniProtKB">
        <authorList>
            <consortium name="RefSeq"/>
        </authorList>
    </citation>
    <scope>IDENTIFICATION</scope>
    <source>
        <tissue evidence="10 11">Leaf</tissue>
    </source>
</reference>
<feature type="region of interest" description="Disordered" evidence="7">
    <location>
        <begin position="58"/>
        <end position="111"/>
    </location>
</feature>
<evidence type="ECO:0000313" key="10">
    <source>
        <dbReference type="RefSeq" id="XP_018460571.1"/>
    </source>
</evidence>
<evidence type="ECO:0000256" key="4">
    <source>
        <dbReference type="ARBA" id="ARBA00023163"/>
    </source>
</evidence>
<dbReference type="AlphaFoldDB" id="A0A6J0LMI8"/>